<dbReference type="SMART" id="SM00465">
    <property type="entry name" value="GIYc"/>
    <property type="match status" value="1"/>
</dbReference>
<protein>
    <submittedName>
        <fullName evidence="2">GIY-YIG nuclease family protein</fullName>
    </submittedName>
</protein>
<dbReference type="PANTHER" id="PTHR30562">
    <property type="entry name" value="UVRC/OXIDOREDUCTASE"/>
    <property type="match status" value="1"/>
</dbReference>
<dbReference type="Proteomes" id="UP000648239">
    <property type="component" value="Unassembled WGS sequence"/>
</dbReference>
<dbReference type="GO" id="GO:0009380">
    <property type="term" value="C:excinuclease repair complex"/>
    <property type="evidence" value="ECO:0007669"/>
    <property type="project" value="TreeGrafter"/>
</dbReference>
<sequence length="470" mass="52564">MNLTNRPASLMAEKAVRYLRDRQGPVASRRLVKDLLSTRSGSEADATVLLENVFDNDPRLVYRESGWVHTGEKTDRPLGAAAGDPPRVLGLFHGDRNNETGRWELHQVLMVRIFNGMTVTACGGDLVRGTEAEHLRRSVLETMDDAVLIVHDPADSLKQFESWLGAPVGSPVSLRVLARDRLGMPSSHTLEDLAARLQLHWRETGDPLDMAEVLDQALEALRKEGESLDTLQQASSSDKSVIQWPRLNFDREFLRSLPKGPGIYRFLDRDANLLYIGKSRNLHRRVASYFNQSSGRSERVRKILRDLFDIQVEPAGSDLEAMLREAARIRSEGPAHNRQREVHPKAGLASRLRSILIIEPAAPPAVLNVYLIRDGRLLRKLPVGPRGGGIKQIQRTLEDHFFIAVEGPTPVTGPDVDVEVVARWLAANRERAVAFDPTDFKTPGEVTDRLRWFLSNGSPYDSDGNPIFAR</sequence>
<reference evidence="2 3" key="1">
    <citation type="submission" date="2020-08" db="EMBL/GenBank/DDBJ databases">
        <title>Acidobacteriota in marine sediments use diverse sulfur dissimilation pathways.</title>
        <authorList>
            <person name="Wasmund K."/>
        </authorList>
    </citation>
    <scope>NUCLEOTIDE SEQUENCE [LARGE SCALE GENOMIC DNA]</scope>
    <source>
        <strain evidence="2">MAG AM4</strain>
    </source>
</reference>
<proteinExistence type="predicted"/>
<dbReference type="EMBL" id="JACXWD010000005">
    <property type="protein sequence ID" value="MBD3867041.1"/>
    <property type="molecule type" value="Genomic_DNA"/>
</dbReference>
<dbReference type="AlphaFoldDB" id="A0A8J6XU95"/>
<name>A0A8J6XU95_9BACT</name>
<dbReference type="InterPro" id="IPR035901">
    <property type="entry name" value="GIY-YIG_endonuc_sf"/>
</dbReference>
<evidence type="ECO:0000259" key="1">
    <source>
        <dbReference type="PROSITE" id="PS50164"/>
    </source>
</evidence>
<organism evidence="2 3">
    <name type="scientific">Candidatus Polarisedimenticola svalbardensis</name>
    <dbReference type="NCBI Taxonomy" id="2886004"/>
    <lineage>
        <taxon>Bacteria</taxon>
        <taxon>Pseudomonadati</taxon>
        <taxon>Acidobacteriota</taxon>
        <taxon>Candidatus Polarisedimenticolia</taxon>
        <taxon>Candidatus Polarisedimenticolales</taxon>
        <taxon>Candidatus Polarisedimenticolaceae</taxon>
        <taxon>Candidatus Polarisedimenticola</taxon>
    </lineage>
</organism>
<dbReference type="PROSITE" id="PS50164">
    <property type="entry name" value="GIY_YIG"/>
    <property type="match status" value="1"/>
</dbReference>
<dbReference type="InterPro" id="IPR000305">
    <property type="entry name" value="GIY-YIG_endonuc"/>
</dbReference>
<dbReference type="InterPro" id="IPR047296">
    <property type="entry name" value="GIY-YIG_UvrC_Cho"/>
</dbReference>
<dbReference type="CDD" id="cd10434">
    <property type="entry name" value="GIY-YIG_UvrC_Cho"/>
    <property type="match status" value="1"/>
</dbReference>
<dbReference type="Gene3D" id="3.40.1440.10">
    <property type="entry name" value="GIY-YIG endonuclease"/>
    <property type="match status" value="1"/>
</dbReference>
<dbReference type="SUPFAM" id="SSF82771">
    <property type="entry name" value="GIY-YIG endonuclease"/>
    <property type="match status" value="1"/>
</dbReference>
<dbReference type="InterPro" id="IPR050066">
    <property type="entry name" value="UvrABC_protein_C"/>
</dbReference>
<gene>
    <name evidence="2" type="ORF">IFK94_02860</name>
</gene>
<evidence type="ECO:0000313" key="3">
    <source>
        <dbReference type="Proteomes" id="UP000648239"/>
    </source>
</evidence>
<dbReference type="Pfam" id="PF01541">
    <property type="entry name" value="GIY-YIG"/>
    <property type="match status" value="1"/>
</dbReference>
<comment type="caution">
    <text evidence="2">The sequence shown here is derived from an EMBL/GenBank/DDBJ whole genome shotgun (WGS) entry which is preliminary data.</text>
</comment>
<evidence type="ECO:0000313" key="2">
    <source>
        <dbReference type="EMBL" id="MBD3867041.1"/>
    </source>
</evidence>
<feature type="domain" description="GIY-YIG" evidence="1">
    <location>
        <begin position="259"/>
        <end position="338"/>
    </location>
</feature>
<dbReference type="PANTHER" id="PTHR30562:SF1">
    <property type="entry name" value="UVRABC SYSTEM PROTEIN C"/>
    <property type="match status" value="1"/>
</dbReference>
<dbReference type="GO" id="GO:0006289">
    <property type="term" value="P:nucleotide-excision repair"/>
    <property type="evidence" value="ECO:0007669"/>
    <property type="project" value="InterPro"/>
</dbReference>
<accession>A0A8J6XU95</accession>